<reference evidence="1 2" key="1">
    <citation type="submission" date="2018-07" db="EMBL/GenBank/DDBJ databases">
        <title>Comparative genomics of the Candidatus Parilichlamydiaceae reveals evidence of convergent evolution and genome reduction in the phylum Chlamydiae.</title>
        <authorList>
            <person name="Taylor-Brown A."/>
            <person name="Polkinghorne A."/>
        </authorList>
    </citation>
    <scope>NUCLEOTIDE SEQUENCE [LARGE SCALE GENOMIC DNA]</scope>
    <source>
        <strain evidence="1 2">Hat2</strain>
    </source>
</reference>
<dbReference type="OrthoDB" id="10006146at2"/>
<evidence type="ECO:0000313" key="1">
    <source>
        <dbReference type="EMBL" id="RDB31715.1"/>
    </source>
</evidence>
<keyword evidence="2" id="KW-1185">Reference proteome</keyword>
<organism evidence="1 2">
    <name type="scientific">Candidatus Similichlamydia laticola</name>
    <dbReference type="NCBI Taxonomy" id="2170265"/>
    <lineage>
        <taxon>Bacteria</taxon>
        <taxon>Pseudomonadati</taxon>
        <taxon>Chlamydiota</taxon>
        <taxon>Chlamydiia</taxon>
        <taxon>Parachlamydiales</taxon>
        <taxon>Candidatus Parilichlamydiaceae</taxon>
        <taxon>Candidatus Similichlamydia</taxon>
    </lineage>
</organism>
<comment type="caution">
    <text evidence="1">The sequence shown here is derived from an EMBL/GenBank/DDBJ whole genome shotgun (WGS) entry which is preliminary data.</text>
</comment>
<gene>
    <name evidence="1" type="ORF">HAT2_00224</name>
</gene>
<accession>A0A369KG85</accession>
<sequence length="240" mass="27538">MFEEYGLIPLLRDSRGKTSLEDLELQITLLGSPSFSASFLVLRRLFDLFSLRSVWLGGCPSPCATLPASVLLGAVPPGLDHPLIGPILSYHHNVRGGLAVFEEVTQAFFSYELARNCNRAVQDILIFEAWLFDSLLTKRAPSHFSEEKSLFFREVQGSHIVEHDLFARFDLDLPNPDEVERAIHLCRLKWLNARIEEEGWFSPQSLIWEFAYHLFVIEWSFRNSDPEKIDLSKIFQEIQA</sequence>
<dbReference type="RefSeq" id="WP_114544187.1">
    <property type="nucleotide sequence ID" value="NZ_QQBG01000009.1"/>
</dbReference>
<evidence type="ECO:0000313" key="2">
    <source>
        <dbReference type="Proteomes" id="UP000253816"/>
    </source>
</evidence>
<dbReference type="AlphaFoldDB" id="A0A369KG85"/>
<name>A0A369KG85_9BACT</name>
<dbReference type="EMBL" id="QQBG01000009">
    <property type="protein sequence ID" value="RDB31715.1"/>
    <property type="molecule type" value="Genomic_DNA"/>
</dbReference>
<protein>
    <submittedName>
        <fullName evidence="1">Uncharacterized protein</fullName>
    </submittedName>
</protein>
<dbReference type="Proteomes" id="UP000253816">
    <property type="component" value="Unassembled WGS sequence"/>
</dbReference>
<proteinExistence type="predicted"/>